<comment type="subcellular location">
    <subcellularLocation>
        <location evidence="1">Cell membrane</location>
        <topology evidence="1">Multi-pass membrane protein</topology>
    </subcellularLocation>
</comment>
<keyword evidence="11" id="KW-1185">Reference proteome</keyword>
<keyword evidence="6 8" id="KW-0472">Membrane</keyword>
<keyword evidence="5 8" id="KW-1133">Transmembrane helix</keyword>
<feature type="transmembrane region" description="Helical" evidence="8">
    <location>
        <begin position="14"/>
        <end position="33"/>
    </location>
</feature>
<keyword evidence="4 8" id="KW-0812">Transmembrane</keyword>
<sequence>MELKQYWAIVRKRIWLIVLLMVVSGMLTGYYSYQSNVKLYTASAKLMVNQNASEETKTSLDVSSINMNLQLIKTYVEIIRTPRIMSKVIQEFPELDMTVNELVRKVNVTTVNGTQVMSLTVTDLKYSRAAHVVNAVAKVFQAEIPKLMKLDNIIILNEADPFNTPAPMTSRPNLNIAISLLLSFMIGLGLVFLLEYLDDSIKTEEDVKALFGVPPLSLIPRTRVSARTSGKEKQATMNVKRGESNVTLDT</sequence>
<evidence type="ECO:0000259" key="9">
    <source>
        <dbReference type="Pfam" id="PF02706"/>
    </source>
</evidence>
<comment type="caution">
    <text evidence="10">The sequence shown here is derived from an EMBL/GenBank/DDBJ whole genome shotgun (WGS) entry which is preliminary data.</text>
</comment>
<evidence type="ECO:0000256" key="8">
    <source>
        <dbReference type="SAM" id="Phobius"/>
    </source>
</evidence>
<gene>
    <name evidence="10" type="ORF">K0T92_18510</name>
</gene>
<evidence type="ECO:0000256" key="7">
    <source>
        <dbReference type="SAM" id="MobiDB-lite"/>
    </source>
</evidence>
<dbReference type="PANTHER" id="PTHR32309">
    <property type="entry name" value="TYROSINE-PROTEIN KINASE"/>
    <property type="match status" value="1"/>
</dbReference>
<keyword evidence="3" id="KW-1003">Cell membrane</keyword>
<evidence type="ECO:0000256" key="3">
    <source>
        <dbReference type="ARBA" id="ARBA00022475"/>
    </source>
</evidence>
<evidence type="ECO:0000256" key="6">
    <source>
        <dbReference type="ARBA" id="ARBA00023136"/>
    </source>
</evidence>
<dbReference type="Pfam" id="PF02706">
    <property type="entry name" value="Wzz"/>
    <property type="match status" value="1"/>
</dbReference>
<evidence type="ECO:0000256" key="2">
    <source>
        <dbReference type="ARBA" id="ARBA00006683"/>
    </source>
</evidence>
<organism evidence="10 11">
    <name type="scientific">Paenibacillus oenotherae</name>
    <dbReference type="NCBI Taxonomy" id="1435645"/>
    <lineage>
        <taxon>Bacteria</taxon>
        <taxon>Bacillati</taxon>
        <taxon>Bacillota</taxon>
        <taxon>Bacilli</taxon>
        <taxon>Bacillales</taxon>
        <taxon>Paenibacillaceae</taxon>
        <taxon>Paenibacillus</taxon>
    </lineage>
</organism>
<comment type="similarity">
    <text evidence="2">Belongs to the CpsC/CapA family.</text>
</comment>
<reference evidence="10 11" key="1">
    <citation type="submission" date="2021-07" db="EMBL/GenBank/DDBJ databases">
        <title>Paenibacillus radiodurans sp. nov., isolated from the southeastern edge of Tengger Desert.</title>
        <authorList>
            <person name="Zhang G."/>
        </authorList>
    </citation>
    <scope>NUCLEOTIDE SEQUENCE [LARGE SCALE GENOMIC DNA]</scope>
    <source>
        <strain evidence="10 11">DT7-4</strain>
    </source>
</reference>
<evidence type="ECO:0000313" key="10">
    <source>
        <dbReference type="EMBL" id="MBW7476714.1"/>
    </source>
</evidence>
<dbReference type="InterPro" id="IPR050445">
    <property type="entry name" value="Bact_polysacc_biosynth/exp"/>
</dbReference>
<feature type="transmembrane region" description="Helical" evidence="8">
    <location>
        <begin position="174"/>
        <end position="194"/>
    </location>
</feature>
<evidence type="ECO:0000256" key="5">
    <source>
        <dbReference type="ARBA" id="ARBA00022989"/>
    </source>
</evidence>
<evidence type="ECO:0000256" key="1">
    <source>
        <dbReference type="ARBA" id="ARBA00004651"/>
    </source>
</evidence>
<dbReference type="InterPro" id="IPR003856">
    <property type="entry name" value="LPS_length_determ_N"/>
</dbReference>
<dbReference type="PANTHER" id="PTHR32309:SF31">
    <property type="entry name" value="CAPSULAR EXOPOLYSACCHARIDE FAMILY"/>
    <property type="match status" value="1"/>
</dbReference>
<dbReference type="RefSeq" id="WP_219873967.1">
    <property type="nucleotide sequence ID" value="NZ_JAHZIJ010000016.1"/>
</dbReference>
<dbReference type="EMBL" id="JAHZIJ010000016">
    <property type="protein sequence ID" value="MBW7476714.1"/>
    <property type="molecule type" value="Genomic_DNA"/>
</dbReference>
<evidence type="ECO:0000313" key="11">
    <source>
        <dbReference type="Proteomes" id="UP000812277"/>
    </source>
</evidence>
<dbReference type="Proteomes" id="UP000812277">
    <property type="component" value="Unassembled WGS sequence"/>
</dbReference>
<proteinExistence type="inferred from homology"/>
<evidence type="ECO:0000256" key="4">
    <source>
        <dbReference type="ARBA" id="ARBA00022692"/>
    </source>
</evidence>
<feature type="domain" description="Polysaccharide chain length determinant N-terminal" evidence="9">
    <location>
        <begin position="2"/>
        <end position="91"/>
    </location>
</feature>
<feature type="region of interest" description="Disordered" evidence="7">
    <location>
        <begin position="227"/>
        <end position="250"/>
    </location>
</feature>
<accession>A0ABS7D9U6</accession>
<name>A0ABS7D9U6_9BACL</name>
<protein>
    <submittedName>
        <fullName evidence="10">Lipopolysaccharide biosynthesis protein</fullName>
    </submittedName>
</protein>